<organism evidence="3 4">
    <name type="scientific">Quadrisphaera granulorum</name>
    <dbReference type="NCBI Taxonomy" id="317664"/>
    <lineage>
        <taxon>Bacteria</taxon>
        <taxon>Bacillati</taxon>
        <taxon>Actinomycetota</taxon>
        <taxon>Actinomycetes</taxon>
        <taxon>Kineosporiales</taxon>
        <taxon>Kineosporiaceae</taxon>
        <taxon>Quadrisphaera</taxon>
    </lineage>
</organism>
<feature type="transmembrane region" description="Helical" evidence="2">
    <location>
        <begin position="38"/>
        <end position="57"/>
    </location>
</feature>
<reference evidence="3 4" key="1">
    <citation type="submission" date="2018-03" db="EMBL/GenBank/DDBJ databases">
        <title>Genomic Encyclopedia of Archaeal and Bacterial Type Strains, Phase II (KMG-II): from individual species to whole genera.</title>
        <authorList>
            <person name="Goeker M."/>
        </authorList>
    </citation>
    <scope>NUCLEOTIDE SEQUENCE [LARGE SCALE GENOMIC DNA]</scope>
    <source>
        <strain evidence="3 4">DSM 44889</strain>
    </source>
</reference>
<name>A0A316AWD4_9ACTN</name>
<keyword evidence="4" id="KW-1185">Reference proteome</keyword>
<dbReference type="AlphaFoldDB" id="A0A316AWD4"/>
<dbReference type="EMBL" id="QGDQ01000007">
    <property type="protein sequence ID" value="PWJ54457.1"/>
    <property type="molecule type" value="Genomic_DNA"/>
</dbReference>
<feature type="region of interest" description="Disordered" evidence="1">
    <location>
        <begin position="204"/>
        <end position="223"/>
    </location>
</feature>
<evidence type="ECO:0000313" key="3">
    <source>
        <dbReference type="EMBL" id="PWJ54457.1"/>
    </source>
</evidence>
<dbReference type="RefSeq" id="WP_109773765.1">
    <property type="nucleotide sequence ID" value="NZ_QGDQ01000007.1"/>
</dbReference>
<sequence>MDDPRTGALRAARGLALALAVVAIAAAAHLLGGGQLPPPLLLAGVVVAAACVGHALTARRLSAAAALAALGTGQVVLHSAFELLAPGAGGAPGAPSASALAAVGAHAHRGEHAARPDLAGVHLAGAAGGAGSGHDTALMLVAHVAATVLTAAALAGTDRSLWLLRAWLAPLALLIAVRAPLVHAGGEGLRAPAADALLAPPHQPALCSTTSRRGPPRPVLAPA</sequence>
<evidence type="ECO:0000256" key="2">
    <source>
        <dbReference type="SAM" id="Phobius"/>
    </source>
</evidence>
<accession>A0A316AWD4</accession>
<protein>
    <submittedName>
        <fullName evidence="3">Uncharacterized protein</fullName>
    </submittedName>
</protein>
<comment type="caution">
    <text evidence="3">The sequence shown here is derived from an EMBL/GenBank/DDBJ whole genome shotgun (WGS) entry which is preliminary data.</text>
</comment>
<dbReference type="Proteomes" id="UP000245469">
    <property type="component" value="Unassembled WGS sequence"/>
</dbReference>
<proteinExistence type="predicted"/>
<feature type="transmembrane region" description="Helical" evidence="2">
    <location>
        <begin position="162"/>
        <end position="181"/>
    </location>
</feature>
<feature type="transmembrane region" description="Helical" evidence="2">
    <location>
        <begin position="12"/>
        <end position="32"/>
    </location>
</feature>
<keyword evidence="2" id="KW-1133">Transmembrane helix</keyword>
<keyword evidence="2" id="KW-0812">Transmembrane</keyword>
<evidence type="ECO:0000256" key="1">
    <source>
        <dbReference type="SAM" id="MobiDB-lite"/>
    </source>
</evidence>
<evidence type="ECO:0000313" key="4">
    <source>
        <dbReference type="Proteomes" id="UP000245469"/>
    </source>
</evidence>
<keyword evidence="2" id="KW-0472">Membrane</keyword>
<gene>
    <name evidence="3" type="ORF">BXY45_107153</name>
</gene>
<feature type="transmembrane region" description="Helical" evidence="2">
    <location>
        <begin position="137"/>
        <end position="156"/>
    </location>
</feature>